<dbReference type="CDD" id="cd02503">
    <property type="entry name" value="MobA"/>
    <property type="match status" value="1"/>
</dbReference>
<evidence type="ECO:0000256" key="1">
    <source>
        <dbReference type="ARBA" id="ARBA00022490"/>
    </source>
</evidence>
<accession>A0A2G3PFJ1</accession>
<feature type="binding site" evidence="8">
    <location>
        <position position="117"/>
    </location>
    <ligand>
        <name>Mg(2+)</name>
        <dbReference type="ChEBI" id="CHEBI:18420"/>
    </ligand>
</feature>
<keyword evidence="10" id="KW-0548">Nucleotidyltransferase</keyword>
<dbReference type="InterPro" id="IPR013482">
    <property type="entry name" value="Molybde_CF_guanTrfase"/>
</dbReference>
<comment type="cofactor">
    <cofactor evidence="8">
        <name>Mg(2+)</name>
        <dbReference type="ChEBI" id="CHEBI:18420"/>
    </cofactor>
</comment>
<comment type="subcellular location">
    <subcellularLocation>
        <location evidence="8">Cytoplasm</location>
    </subcellularLocation>
</comment>
<feature type="domain" description="MobA-like NTP transferase" evidence="9">
    <location>
        <begin position="8"/>
        <end position="177"/>
    </location>
</feature>
<dbReference type="Gene3D" id="3.90.550.10">
    <property type="entry name" value="Spore Coat Polysaccharide Biosynthesis Protein SpsA, Chain A"/>
    <property type="match status" value="1"/>
</dbReference>
<keyword evidence="1 8" id="KW-0963">Cytoplasm</keyword>
<comment type="caution">
    <text evidence="8">Lacks conserved residue(s) required for the propagation of feature annotation.</text>
</comment>
<reference evidence="10 11" key="1">
    <citation type="submission" date="2017-10" db="EMBL/GenBank/DDBJ databases">
        <title>The draft genome sequence of Williamsia sp. BULT 1.1 isolated from the semi-arid grassland soils from South Africa.</title>
        <authorList>
            <person name="Kabwe M.H."/>
            <person name="Govender N."/>
            <person name="Mutseka Lunga P."/>
            <person name="Vikram S."/>
            <person name="Makhalanyane T.P."/>
        </authorList>
    </citation>
    <scope>NUCLEOTIDE SEQUENCE [LARGE SCALE GENOMIC DNA]</scope>
    <source>
        <strain evidence="10 11">BULT 1.1</strain>
    </source>
</reference>
<name>A0A2G3PFJ1_WILMA</name>
<keyword evidence="5 8" id="KW-0460">Magnesium</keyword>
<dbReference type="InterPro" id="IPR029044">
    <property type="entry name" value="Nucleotide-diphossugar_trans"/>
</dbReference>
<comment type="catalytic activity">
    <reaction evidence="8">
        <text>Mo-molybdopterin + GTP + H(+) = Mo-molybdopterin guanine dinucleotide + diphosphate</text>
        <dbReference type="Rhea" id="RHEA:34243"/>
        <dbReference type="ChEBI" id="CHEBI:15378"/>
        <dbReference type="ChEBI" id="CHEBI:33019"/>
        <dbReference type="ChEBI" id="CHEBI:37565"/>
        <dbReference type="ChEBI" id="CHEBI:71302"/>
        <dbReference type="ChEBI" id="CHEBI:71310"/>
        <dbReference type="EC" id="2.7.7.77"/>
    </reaction>
</comment>
<dbReference type="EMBL" id="PEBD01000012">
    <property type="protein sequence ID" value="PHV64575.1"/>
    <property type="molecule type" value="Genomic_DNA"/>
</dbReference>
<keyword evidence="4 8" id="KW-0547">Nucleotide-binding</keyword>
<dbReference type="GO" id="GO:0061603">
    <property type="term" value="F:molybdenum cofactor guanylyltransferase activity"/>
    <property type="evidence" value="ECO:0007669"/>
    <property type="project" value="UniProtKB-EC"/>
</dbReference>
<gene>
    <name evidence="8" type="primary">mobA</name>
    <name evidence="10" type="ORF">CSW57_22490</name>
</gene>
<dbReference type="GO" id="GO:0005737">
    <property type="term" value="C:cytoplasm"/>
    <property type="evidence" value="ECO:0007669"/>
    <property type="project" value="UniProtKB-SubCell"/>
</dbReference>
<dbReference type="AlphaFoldDB" id="A0A2G3PFJ1"/>
<evidence type="ECO:0000256" key="5">
    <source>
        <dbReference type="ARBA" id="ARBA00022842"/>
    </source>
</evidence>
<proteinExistence type="inferred from homology"/>
<dbReference type="GO" id="GO:0005525">
    <property type="term" value="F:GTP binding"/>
    <property type="evidence" value="ECO:0007669"/>
    <property type="project" value="UniProtKB-UniRule"/>
</dbReference>
<evidence type="ECO:0000256" key="2">
    <source>
        <dbReference type="ARBA" id="ARBA00022679"/>
    </source>
</evidence>
<dbReference type="GO" id="GO:0006777">
    <property type="term" value="P:Mo-molybdopterin cofactor biosynthetic process"/>
    <property type="evidence" value="ECO:0007669"/>
    <property type="project" value="UniProtKB-KW"/>
</dbReference>
<comment type="similarity">
    <text evidence="8">Belongs to the MobA family.</text>
</comment>
<keyword evidence="2 8" id="KW-0808">Transferase</keyword>
<evidence type="ECO:0000256" key="4">
    <source>
        <dbReference type="ARBA" id="ARBA00022741"/>
    </source>
</evidence>
<dbReference type="RefSeq" id="WP_099384859.1">
    <property type="nucleotide sequence ID" value="NZ_PEBD01000012.1"/>
</dbReference>
<evidence type="ECO:0000256" key="8">
    <source>
        <dbReference type="HAMAP-Rule" id="MF_00316"/>
    </source>
</evidence>
<evidence type="ECO:0000256" key="7">
    <source>
        <dbReference type="ARBA" id="ARBA00023150"/>
    </source>
</evidence>
<comment type="domain">
    <text evidence="8">The N-terminal domain determines nucleotide recognition and specific binding, while the C-terminal domain determines the specific binding to the target protein.</text>
</comment>
<protein>
    <recommendedName>
        <fullName evidence="8">Probable molybdenum cofactor guanylyltransferase</fullName>
        <shortName evidence="8">MoCo guanylyltransferase</shortName>
        <ecNumber evidence="8">2.7.7.77</ecNumber>
    </recommendedName>
    <alternativeName>
        <fullName evidence="8">GTP:molybdopterin guanylyltransferase</fullName>
    </alternativeName>
    <alternativeName>
        <fullName evidence="8">Mo-MPT guanylyltransferase</fullName>
    </alternativeName>
    <alternativeName>
        <fullName evidence="8">Molybdopterin guanylyltransferase</fullName>
    </alternativeName>
    <alternativeName>
        <fullName evidence="8">Molybdopterin-guanine dinucleotide synthase</fullName>
        <shortName evidence="8">MGD synthase</shortName>
    </alternativeName>
</protein>
<dbReference type="GO" id="GO:0046872">
    <property type="term" value="F:metal ion binding"/>
    <property type="evidence" value="ECO:0007669"/>
    <property type="project" value="UniProtKB-KW"/>
</dbReference>
<dbReference type="Pfam" id="PF12804">
    <property type="entry name" value="NTP_transf_3"/>
    <property type="match status" value="1"/>
</dbReference>
<keyword evidence="6 8" id="KW-0342">GTP-binding</keyword>
<feature type="binding site" evidence="8">
    <location>
        <position position="117"/>
    </location>
    <ligand>
        <name>GTP</name>
        <dbReference type="ChEBI" id="CHEBI:37565"/>
    </ligand>
</feature>
<evidence type="ECO:0000313" key="10">
    <source>
        <dbReference type="EMBL" id="PHV64575.1"/>
    </source>
</evidence>
<evidence type="ECO:0000259" key="9">
    <source>
        <dbReference type="Pfam" id="PF12804"/>
    </source>
</evidence>
<dbReference type="HAMAP" id="MF_00316">
    <property type="entry name" value="MobA"/>
    <property type="match status" value="1"/>
</dbReference>
<organism evidence="10 11">
    <name type="scientific">Williamsia marianensis</name>
    <dbReference type="NCBI Taxonomy" id="85044"/>
    <lineage>
        <taxon>Bacteria</taxon>
        <taxon>Bacillati</taxon>
        <taxon>Actinomycetota</taxon>
        <taxon>Actinomycetes</taxon>
        <taxon>Mycobacteriales</taxon>
        <taxon>Nocardiaceae</taxon>
        <taxon>Williamsia</taxon>
    </lineage>
</organism>
<feature type="binding site" evidence="8">
    <location>
        <position position="23"/>
    </location>
    <ligand>
        <name>GTP</name>
        <dbReference type="ChEBI" id="CHEBI:37565"/>
    </ligand>
</feature>
<keyword evidence="7 8" id="KW-0501">Molybdenum cofactor biosynthesis</keyword>
<comment type="function">
    <text evidence="8">Transfers a GMP moiety from GTP to Mo-molybdopterin (Mo-MPT) cofactor (Moco or molybdenum cofactor) to form Mo-molybdopterin guanine dinucleotide (Mo-MGD) cofactor.</text>
</comment>
<comment type="caution">
    <text evidence="10">The sequence shown here is derived from an EMBL/GenBank/DDBJ whole genome shotgun (WGS) entry which is preliminary data.</text>
</comment>
<dbReference type="SUPFAM" id="SSF53448">
    <property type="entry name" value="Nucleotide-diphospho-sugar transferases"/>
    <property type="match status" value="1"/>
</dbReference>
<feature type="binding site" evidence="8">
    <location>
        <position position="74"/>
    </location>
    <ligand>
        <name>GTP</name>
        <dbReference type="ChEBI" id="CHEBI:37565"/>
    </ligand>
</feature>
<sequence length="209" mass="21864">MEHERVGAVVLAGGASKRMGSDKAALEWNGESMLGRITRIVGERCDPVLVLAPEGSPAYQGLRAGHDGVEGTADSSSADVTWVTGEAEGAGPLGGLATGLAAAAERGRDIVFVCATDMPLVTAEMVDELLRGLTDADDAAIAVDSQRAHPLAGVYRTRAAATLDELVQGGERRMLAAVDALRTNRVTLSDPTWLTNVNAPEDLHRLRVP</sequence>
<evidence type="ECO:0000256" key="6">
    <source>
        <dbReference type="ARBA" id="ARBA00023134"/>
    </source>
</evidence>
<dbReference type="InterPro" id="IPR025877">
    <property type="entry name" value="MobA-like_NTP_Trfase"/>
</dbReference>
<dbReference type="Proteomes" id="UP000225108">
    <property type="component" value="Unassembled WGS sequence"/>
</dbReference>
<keyword evidence="3 8" id="KW-0479">Metal-binding</keyword>
<dbReference type="PANTHER" id="PTHR19136">
    <property type="entry name" value="MOLYBDENUM COFACTOR GUANYLYLTRANSFERASE"/>
    <property type="match status" value="1"/>
</dbReference>
<feature type="binding site" evidence="8">
    <location>
        <begin position="11"/>
        <end position="13"/>
    </location>
    <ligand>
        <name>GTP</name>
        <dbReference type="ChEBI" id="CHEBI:37565"/>
    </ligand>
</feature>
<evidence type="ECO:0000256" key="3">
    <source>
        <dbReference type="ARBA" id="ARBA00022723"/>
    </source>
</evidence>
<dbReference type="EC" id="2.7.7.77" evidence="8"/>
<evidence type="ECO:0000313" key="11">
    <source>
        <dbReference type="Proteomes" id="UP000225108"/>
    </source>
</evidence>
<dbReference type="PANTHER" id="PTHR19136:SF81">
    <property type="entry name" value="MOLYBDENUM COFACTOR GUANYLYLTRANSFERASE"/>
    <property type="match status" value="1"/>
</dbReference>